<proteinExistence type="predicted"/>
<comment type="caution">
    <text evidence="1">The sequence shown here is derived from an EMBL/GenBank/DDBJ whole genome shotgun (WGS) entry which is preliminary data.</text>
</comment>
<dbReference type="EMBL" id="LHYL01000002">
    <property type="protein sequence ID" value="KXB08927.1"/>
    <property type="molecule type" value="Genomic_DNA"/>
</dbReference>
<evidence type="ECO:0000313" key="1">
    <source>
        <dbReference type="EMBL" id="KXB08927.1"/>
    </source>
</evidence>
<reference evidence="1 2" key="1">
    <citation type="journal article" date="2016" name="Sci. Rep.">
        <title>Metabolic traits of an uncultured archaeal lineage -MSBL1- from brine pools of the Red Sea.</title>
        <authorList>
            <person name="Mwirichia R."/>
            <person name="Alam I."/>
            <person name="Rashid M."/>
            <person name="Vinu M."/>
            <person name="Ba-Alawi W."/>
            <person name="Anthony Kamau A."/>
            <person name="Kamanda Ngugi D."/>
            <person name="Goker M."/>
            <person name="Klenk H.P."/>
            <person name="Bajic V."/>
            <person name="Stingl U."/>
        </authorList>
    </citation>
    <scope>NUCLEOTIDE SEQUENCE [LARGE SCALE GENOMIC DNA]</scope>
    <source>
        <strain evidence="1">SCGC-AAA385M02</strain>
    </source>
</reference>
<gene>
    <name evidence="1" type="ORF">AKJ59_00220</name>
</gene>
<sequence length="76" mass="8468">MQTKYLEAQKELAKMKMQNEKPLVDITTPNGYTIVVANPYKINYKIQRPAVHPVYKTTKSLFGLANSNLATILGAG</sequence>
<protein>
    <submittedName>
        <fullName evidence="1">Uncharacterized protein</fullName>
    </submittedName>
</protein>
<evidence type="ECO:0000313" key="2">
    <source>
        <dbReference type="Proteomes" id="UP000070248"/>
    </source>
</evidence>
<organism evidence="1 2">
    <name type="scientific">candidate division MSBL1 archaeon SCGC-AAA385M02</name>
    <dbReference type="NCBI Taxonomy" id="1698287"/>
    <lineage>
        <taxon>Archaea</taxon>
        <taxon>Methanobacteriati</taxon>
        <taxon>Methanobacteriota</taxon>
        <taxon>candidate division MSBL1</taxon>
    </lineage>
</organism>
<accession>A0A133VR79</accession>
<keyword evidence="2" id="KW-1185">Reference proteome</keyword>
<dbReference type="Proteomes" id="UP000070248">
    <property type="component" value="Unassembled WGS sequence"/>
</dbReference>
<dbReference type="AlphaFoldDB" id="A0A133VR79"/>
<name>A0A133VR79_9EURY</name>